<keyword evidence="3" id="KW-1185">Reference proteome</keyword>
<dbReference type="GO" id="GO:0005634">
    <property type="term" value="C:nucleus"/>
    <property type="evidence" value="ECO:0007669"/>
    <property type="project" value="EnsemblPlants"/>
</dbReference>
<dbReference type="OrthoDB" id="550575at2759"/>
<evidence type="ECO:0000313" key="2">
    <source>
        <dbReference type="EMBL" id="RZC43363.1"/>
    </source>
</evidence>
<dbReference type="GO" id="GO:0009926">
    <property type="term" value="P:auxin polar transport"/>
    <property type="evidence" value="ECO:0007669"/>
    <property type="project" value="EnsemblPlants"/>
</dbReference>
<dbReference type="InterPro" id="IPR032675">
    <property type="entry name" value="LRR_dom_sf"/>
</dbReference>
<dbReference type="Proteomes" id="UP000316621">
    <property type="component" value="Chromosome 1"/>
</dbReference>
<dbReference type="GO" id="GO:1902584">
    <property type="term" value="P:positive regulation of response to water deprivation"/>
    <property type="evidence" value="ECO:0007669"/>
    <property type="project" value="EnsemblPlants"/>
</dbReference>
<feature type="domain" description="COI1 F-box" evidence="1">
    <location>
        <begin position="22"/>
        <end position="58"/>
    </location>
</feature>
<dbReference type="GO" id="GO:0160062">
    <property type="term" value="P:cutin-based cuticle development"/>
    <property type="evidence" value="ECO:0007669"/>
    <property type="project" value="EnsemblPlants"/>
</dbReference>
<dbReference type="GO" id="GO:0009414">
    <property type="term" value="P:response to water deprivation"/>
    <property type="evidence" value="ECO:0007669"/>
    <property type="project" value="EnsemblPlants"/>
</dbReference>
<dbReference type="GO" id="GO:0031146">
    <property type="term" value="P:SCF-dependent proteasomal ubiquitin-dependent protein catabolic process"/>
    <property type="evidence" value="ECO:0007669"/>
    <property type="project" value="TreeGrafter"/>
</dbReference>
<dbReference type="OMA" id="IACMFDP"/>
<evidence type="ECO:0000313" key="3">
    <source>
        <dbReference type="Proteomes" id="UP000316621"/>
    </source>
</evidence>
<dbReference type="Pfam" id="PF18511">
    <property type="entry name" value="F-box_5"/>
    <property type="match status" value="1"/>
</dbReference>
<dbReference type="InterPro" id="IPR006553">
    <property type="entry name" value="Leu-rich_rpt_Cys-con_subtyp"/>
</dbReference>
<protein>
    <recommendedName>
        <fullName evidence="1">COI1 F-box domain-containing protein</fullName>
    </recommendedName>
</protein>
<sequence>MGSLMLNGNSSNLHSNTHLYDLPDVILSTVFSLVQDTRTRNSMSLVCKKWCCLERSTRISLTLRGNVRDLFMIPNCFKSVTNLDLSLLSPWGHSFLDSSPYPSLLPHLLRQAFPLVTNLTIYSRNPSTLQYLAPEWPNLSHVKLVRWHQRSPSPIGSDFLPLFQTCASLNSLDLSNFYCWTEDLPQALQAYPVVSSSLTKLDLLTCSSAEGFKSHELLAISVACPNLRHLLAGCMFDPRYIDFVGDDALQGVATNCPKLTHLHLVDTSSLSNVRVDPEHDGYTAEDARISPLTLEQVFTGLPLLEDCVLDVCHNVRNPGVALEVLNSKCKRLKSLKLGQFHEICRAVEHKLDGIALCQGLETLCIRNSADLNDSGMMAISRGCQKLVKFEITGCKMVTETGLRNLVGMLRKTLVDVKISSCKNIDAACALWALEPIQDKIQRLHIDCIWEEESEEQVVNGGGNLAEECRRGYSSTKMTLDCNGEGNSKTELKYTNGEECSGGNSSLKRSLNCDDGGGNKKKKLKYTNENYWERSWSRLKYLSLWIAVGDLLTPLISAGLEDCPSLEEIVIRVEGDCRRRGRPKEAAFGLASLAQFPQLVKMKLDCGDTIGYALTAPTGQMDLSLWERFYLNGISYLNLNELDYWPPQDRDVNQRSLSLPAAGLLQECATIRKLFIHGTAHEHWLSFLLRIANLRDVQLREDYYPAPEDDMSTEMRVHSCSRFEDALNARRILD</sequence>
<dbReference type="GO" id="GO:1900057">
    <property type="term" value="P:positive regulation of leaf senescence"/>
    <property type="evidence" value="ECO:0007669"/>
    <property type="project" value="EnsemblPlants"/>
</dbReference>
<proteinExistence type="predicted"/>
<dbReference type="SUPFAM" id="SSF52047">
    <property type="entry name" value="RNI-like"/>
    <property type="match status" value="1"/>
</dbReference>
<dbReference type="Gene3D" id="3.80.10.10">
    <property type="entry name" value="Ribonuclease Inhibitor"/>
    <property type="match status" value="1"/>
</dbReference>
<dbReference type="GO" id="GO:0010187">
    <property type="term" value="P:negative regulation of seed germination"/>
    <property type="evidence" value="ECO:0007669"/>
    <property type="project" value="EnsemblPlants"/>
</dbReference>
<name>A0A4Y7I3A3_PAPSO</name>
<dbReference type="GO" id="GO:0009934">
    <property type="term" value="P:regulation of meristem structural organization"/>
    <property type="evidence" value="ECO:0007669"/>
    <property type="project" value="EnsemblPlants"/>
</dbReference>
<accession>A0A4Y7I3A3</accession>
<dbReference type="GO" id="GO:0009416">
    <property type="term" value="P:response to light stimulus"/>
    <property type="evidence" value="ECO:0007669"/>
    <property type="project" value="EnsemblPlants"/>
</dbReference>
<dbReference type="CDD" id="cd22159">
    <property type="entry name" value="F-box_AtTIR1-like"/>
    <property type="match status" value="1"/>
</dbReference>
<dbReference type="PANTHER" id="PTHR13318:SF148">
    <property type="entry name" value="F-BOX PROTEIN MAX2"/>
    <property type="match status" value="1"/>
</dbReference>
<dbReference type="PANTHER" id="PTHR13318">
    <property type="entry name" value="PARTNER OF PAIRED, ISOFORM B-RELATED"/>
    <property type="match status" value="1"/>
</dbReference>
<dbReference type="SMART" id="SM00367">
    <property type="entry name" value="LRR_CC"/>
    <property type="match status" value="3"/>
</dbReference>
<dbReference type="GO" id="GO:0016567">
    <property type="term" value="P:protein ubiquitination"/>
    <property type="evidence" value="ECO:0007669"/>
    <property type="project" value="EnsemblPlants"/>
</dbReference>
<dbReference type="InterPro" id="IPR041567">
    <property type="entry name" value="COI1_F-box"/>
</dbReference>
<dbReference type="FunFam" id="1.20.1280.50:FF:000023">
    <property type="entry name" value="F-box/LRR-repeat protein 4"/>
    <property type="match status" value="1"/>
</dbReference>
<dbReference type="InterPro" id="IPR036047">
    <property type="entry name" value="F-box-like_dom_sf"/>
</dbReference>
<organism evidence="2 3">
    <name type="scientific">Papaver somniferum</name>
    <name type="common">Opium poppy</name>
    <dbReference type="NCBI Taxonomy" id="3469"/>
    <lineage>
        <taxon>Eukaryota</taxon>
        <taxon>Viridiplantae</taxon>
        <taxon>Streptophyta</taxon>
        <taxon>Embryophyta</taxon>
        <taxon>Tracheophyta</taxon>
        <taxon>Spermatophyta</taxon>
        <taxon>Magnoliopsida</taxon>
        <taxon>Ranunculales</taxon>
        <taxon>Papaveraceae</taxon>
        <taxon>Papaveroideae</taxon>
        <taxon>Papaver</taxon>
    </lineage>
</organism>
<dbReference type="GO" id="GO:0019005">
    <property type="term" value="C:SCF ubiquitin ligase complex"/>
    <property type="evidence" value="ECO:0007669"/>
    <property type="project" value="TreeGrafter"/>
</dbReference>
<dbReference type="EMBL" id="CM010715">
    <property type="protein sequence ID" value="RZC43363.1"/>
    <property type="molecule type" value="Genomic_DNA"/>
</dbReference>
<gene>
    <name evidence="2" type="ORF">C5167_036313</name>
</gene>
<reference evidence="2 3" key="1">
    <citation type="journal article" date="2018" name="Science">
        <title>The opium poppy genome and morphinan production.</title>
        <authorList>
            <person name="Guo L."/>
            <person name="Winzer T."/>
            <person name="Yang X."/>
            <person name="Li Y."/>
            <person name="Ning Z."/>
            <person name="He Z."/>
            <person name="Teodor R."/>
            <person name="Lu Y."/>
            <person name="Bowser T.A."/>
            <person name="Graham I.A."/>
            <person name="Ye K."/>
        </authorList>
    </citation>
    <scope>NUCLEOTIDE SEQUENCE [LARGE SCALE GENOMIC DNA]</scope>
    <source>
        <strain evidence="3">cv. HN1</strain>
        <tissue evidence="2">Leaves</tissue>
    </source>
</reference>
<dbReference type="Gramene" id="RZC43363">
    <property type="protein sequence ID" value="RZC43363"/>
    <property type="gene ID" value="C5167_036313"/>
</dbReference>
<dbReference type="SUPFAM" id="SSF81383">
    <property type="entry name" value="F-box domain"/>
    <property type="match status" value="1"/>
</dbReference>
<dbReference type="STRING" id="3469.A0A4Y7I3A3"/>
<dbReference type="AlphaFoldDB" id="A0A4Y7I3A3"/>
<dbReference type="GO" id="GO:0010016">
    <property type="term" value="P:shoot system morphogenesis"/>
    <property type="evidence" value="ECO:0007669"/>
    <property type="project" value="EnsemblPlants"/>
</dbReference>
<evidence type="ECO:0000259" key="1">
    <source>
        <dbReference type="Pfam" id="PF18511"/>
    </source>
</evidence>